<dbReference type="InterPro" id="IPR002347">
    <property type="entry name" value="SDR_fam"/>
</dbReference>
<evidence type="ECO:0000256" key="4">
    <source>
        <dbReference type="RuleBase" id="RU000363"/>
    </source>
</evidence>
<comment type="similarity">
    <text evidence="1 4">Belongs to the short-chain dehydrogenases/reductases (SDR) family.</text>
</comment>
<dbReference type="PROSITE" id="PS00061">
    <property type="entry name" value="ADH_SHORT"/>
    <property type="match status" value="1"/>
</dbReference>
<comment type="caution">
    <text evidence="5">The sequence shown here is derived from an EMBL/GenBank/DDBJ whole genome shotgun (WGS) entry which is preliminary data.</text>
</comment>
<dbReference type="PRINTS" id="PR00080">
    <property type="entry name" value="SDRFAMILY"/>
</dbReference>
<dbReference type="OrthoDB" id="10253736at2759"/>
<keyword evidence="3" id="KW-0560">Oxidoreductase</keyword>
<protein>
    <submittedName>
        <fullName evidence="5">Dehydrogenase/reductase SDR family member 7B</fullName>
    </submittedName>
</protein>
<dbReference type="PANTHER" id="PTHR43391:SF14">
    <property type="entry name" value="DEHYDROGENASE_REDUCTASE SDR FAMILY PROTEIN 7-LIKE"/>
    <property type="match status" value="1"/>
</dbReference>
<accession>A0A2R5GJ09</accession>
<keyword evidence="2" id="KW-0521">NADP</keyword>
<dbReference type="InParanoid" id="A0A2R5GJ09"/>
<dbReference type="GO" id="GO:0016491">
    <property type="term" value="F:oxidoreductase activity"/>
    <property type="evidence" value="ECO:0007669"/>
    <property type="project" value="UniProtKB-KW"/>
</dbReference>
<evidence type="ECO:0000313" key="6">
    <source>
        <dbReference type="Proteomes" id="UP000241890"/>
    </source>
</evidence>
<evidence type="ECO:0000256" key="1">
    <source>
        <dbReference type="ARBA" id="ARBA00006484"/>
    </source>
</evidence>
<dbReference type="InterPro" id="IPR020904">
    <property type="entry name" value="Sc_DH/Rdtase_CS"/>
</dbReference>
<gene>
    <name evidence="5" type="ORF">FCC1311_020451</name>
</gene>
<evidence type="ECO:0000313" key="5">
    <source>
        <dbReference type="EMBL" id="GBG30877.1"/>
    </source>
</evidence>
<dbReference type="Gene3D" id="3.40.50.720">
    <property type="entry name" value="NAD(P)-binding Rossmann-like Domain"/>
    <property type="match status" value="1"/>
</dbReference>
<dbReference type="PANTHER" id="PTHR43391">
    <property type="entry name" value="RETINOL DEHYDROGENASE-RELATED"/>
    <property type="match status" value="1"/>
</dbReference>
<organism evidence="5 6">
    <name type="scientific">Hondaea fermentalgiana</name>
    <dbReference type="NCBI Taxonomy" id="2315210"/>
    <lineage>
        <taxon>Eukaryota</taxon>
        <taxon>Sar</taxon>
        <taxon>Stramenopiles</taxon>
        <taxon>Bigyra</taxon>
        <taxon>Labyrinthulomycetes</taxon>
        <taxon>Thraustochytrida</taxon>
        <taxon>Thraustochytriidae</taxon>
        <taxon>Hondaea</taxon>
    </lineage>
</organism>
<dbReference type="Proteomes" id="UP000241890">
    <property type="component" value="Unassembled WGS sequence"/>
</dbReference>
<reference evidence="5 6" key="1">
    <citation type="submission" date="2017-12" db="EMBL/GenBank/DDBJ databases">
        <title>Sequencing, de novo assembly and annotation of complete genome of a new Thraustochytrid species, strain FCC1311.</title>
        <authorList>
            <person name="Sedici K."/>
            <person name="Godart F."/>
            <person name="Aiese Cigliano R."/>
            <person name="Sanseverino W."/>
            <person name="Barakat M."/>
            <person name="Ortet P."/>
            <person name="Marechal E."/>
            <person name="Cagnac O."/>
            <person name="Amato A."/>
        </authorList>
    </citation>
    <scope>NUCLEOTIDE SEQUENCE [LARGE SCALE GENOMIC DNA]</scope>
</reference>
<dbReference type="Pfam" id="PF00106">
    <property type="entry name" value="adh_short"/>
    <property type="match status" value="1"/>
</dbReference>
<keyword evidence="6" id="KW-1185">Reference proteome</keyword>
<proteinExistence type="inferred from homology"/>
<name>A0A2R5GJ09_9STRA</name>
<dbReference type="PRINTS" id="PR00081">
    <property type="entry name" value="GDHRDH"/>
</dbReference>
<evidence type="ECO:0000256" key="2">
    <source>
        <dbReference type="ARBA" id="ARBA00022857"/>
    </source>
</evidence>
<dbReference type="AlphaFoldDB" id="A0A2R5GJ09"/>
<sequence length="297" mass="31588">MAALGGAVAAATAVQVTKLRDAASEPESGLARRVQRKRVILVTGAASGIGLRTVQMFMAKGWFVGAFDINEDALEKALGDSVSLVKGIVDVCDAESCKRAVQTLCSAAPGGAVDVLFNCAGILSIGEFERIPLERQQSIIDINCKGVINMTMACLPALKESRGCIVSMASLSAVAGVPFHATYAASKAFVFSFTEGLRSELVQYGVRVCDVSVDYVSSPMTATQNWSQGTFMAKKNFATTGQVACKVWDAVNQATRFNEHFFVDDATRFAFRMSPLSRALGLSYHTKAVAQSTSAKL</sequence>
<evidence type="ECO:0000256" key="3">
    <source>
        <dbReference type="ARBA" id="ARBA00023002"/>
    </source>
</evidence>
<dbReference type="InterPro" id="IPR036291">
    <property type="entry name" value="NAD(P)-bd_dom_sf"/>
</dbReference>
<dbReference type="SUPFAM" id="SSF51735">
    <property type="entry name" value="NAD(P)-binding Rossmann-fold domains"/>
    <property type="match status" value="1"/>
</dbReference>
<dbReference type="EMBL" id="BEYU01000084">
    <property type="protein sequence ID" value="GBG30877.1"/>
    <property type="molecule type" value="Genomic_DNA"/>
</dbReference>